<evidence type="ECO:0000256" key="1">
    <source>
        <dbReference type="SAM" id="SignalP"/>
    </source>
</evidence>
<feature type="chain" id="PRO_5036212091" evidence="1">
    <location>
        <begin position="27"/>
        <end position="246"/>
    </location>
</feature>
<dbReference type="EMBL" id="HBHZ01008419">
    <property type="protein sequence ID" value="CAE0193425.1"/>
    <property type="molecule type" value="Transcribed_RNA"/>
</dbReference>
<evidence type="ECO:0000313" key="2">
    <source>
        <dbReference type="EMBL" id="CAE0193424.1"/>
    </source>
</evidence>
<keyword evidence="1" id="KW-0732">Signal</keyword>
<sequence>MQRTTMISGALASLCAVSLFAGGAQAQPLSEYVADPSLAIAQLDGLLDEVTGQVGLAFDIEIPAVVNQTVEAVRDAIVQADAQAPFLATGIAQNLTETMYALEAELLPIAEGAMEDAGVPRECLEDTFTIVSGCATDIAQIANRERASLMARVRSNPMMLFQPTSLSVLSAGRDQLDQYLSSGVTWNVSPQCCSSLASLSAGGCLCNADTVDLLTAITGEGFLDAVRGAYSASCPGTLNLYPSASC</sequence>
<proteinExistence type="predicted"/>
<protein>
    <submittedName>
        <fullName evidence="2">Uncharacterized protein</fullName>
    </submittedName>
</protein>
<name>A0A7S3CDS5_9CHLO</name>
<accession>A0A7S3CDS5</accession>
<dbReference type="EMBL" id="HBHZ01008418">
    <property type="protein sequence ID" value="CAE0193424.1"/>
    <property type="molecule type" value="Transcribed_RNA"/>
</dbReference>
<reference evidence="2" key="1">
    <citation type="submission" date="2021-01" db="EMBL/GenBank/DDBJ databases">
        <authorList>
            <person name="Corre E."/>
            <person name="Pelletier E."/>
            <person name="Niang G."/>
            <person name="Scheremetjew M."/>
            <person name="Finn R."/>
            <person name="Kale V."/>
            <person name="Holt S."/>
            <person name="Cochrane G."/>
            <person name="Meng A."/>
            <person name="Brown T."/>
            <person name="Cohen L."/>
        </authorList>
    </citation>
    <scope>NUCLEOTIDE SEQUENCE</scope>
    <source>
        <strain evidence="2">RCC1871</strain>
    </source>
</reference>
<organism evidence="2">
    <name type="scientific">Chloropicon roscoffensis</name>
    <dbReference type="NCBI Taxonomy" id="1461544"/>
    <lineage>
        <taxon>Eukaryota</taxon>
        <taxon>Viridiplantae</taxon>
        <taxon>Chlorophyta</taxon>
        <taxon>Chloropicophyceae</taxon>
        <taxon>Chloropicales</taxon>
        <taxon>Chloropicaceae</taxon>
        <taxon>Chloropicon</taxon>
    </lineage>
</organism>
<dbReference type="AlphaFoldDB" id="A0A7S3CDS5"/>
<gene>
    <name evidence="2" type="ORF">CROS1456_LOCUS6514</name>
    <name evidence="3" type="ORF">CROS1456_LOCUS6515</name>
</gene>
<evidence type="ECO:0000313" key="3">
    <source>
        <dbReference type="EMBL" id="CAE0193425.1"/>
    </source>
</evidence>
<feature type="signal peptide" evidence="1">
    <location>
        <begin position="1"/>
        <end position="26"/>
    </location>
</feature>